<dbReference type="AlphaFoldDB" id="A0A918P454"/>
<reference evidence="1" key="2">
    <citation type="submission" date="2020-09" db="EMBL/GenBank/DDBJ databases">
        <authorList>
            <person name="Sun Q."/>
            <person name="Kim S."/>
        </authorList>
    </citation>
    <scope>NUCLEOTIDE SEQUENCE</scope>
    <source>
        <strain evidence="1">KCTC 32182</strain>
    </source>
</reference>
<dbReference type="EMBL" id="BMYX01000014">
    <property type="protein sequence ID" value="GGY20400.1"/>
    <property type="molecule type" value="Genomic_DNA"/>
</dbReference>
<reference evidence="1" key="1">
    <citation type="journal article" date="2014" name="Int. J. Syst. Evol. Microbiol.">
        <title>Complete genome sequence of Corynebacterium casei LMG S-19264T (=DSM 44701T), isolated from a smear-ripened cheese.</title>
        <authorList>
            <consortium name="US DOE Joint Genome Institute (JGI-PGF)"/>
            <person name="Walter F."/>
            <person name="Albersmeier A."/>
            <person name="Kalinowski J."/>
            <person name="Ruckert C."/>
        </authorList>
    </citation>
    <scope>NUCLEOTIDE SEQUENCE</scope>
    <source>
        <strain evidence="1">KCTC 32182</strain>
    </source>
</reference>
<organism evidence="1 2">
    <name type="scientific">Paludibacterium paludis</name>
    <dbReference type="NCBI Taxonomy" id="1225769"/>
    <lineage>
        <taxon>Bacteria</taxon>
        <taxon>Pseudomonadati</taxon>
        <taxon>Pseudomonadota</taxon>
        <taxon>Betaproteobacteria</taxon>
        <taxon>Neisseriales</taxon>
        <taxon>Chromobacteriaceae</taxon>
        <taxon>Paludibacterium</taxon>
    </lineage>
</organism>
<comment type="caution">
    <text evidence="1">The sequence shown here is derived from an EMBL/GenBank/DDBJ whole genome shotgun (WGS) entry which is preliminary data.</text>
</comment>
<protein>
    <recommendedName>
        <fullName evidence="3">DUF4258 domain-containing protein</fullName>
    </recommendedName>
</protein>
<gene>
    <name evidence="1" type="ORF">GCM10011289_25010</name>
</gene>
<proteinExistence type="predicted"/>
<keyword evidence="2" id="KW-1185">Reference proteome</keyword>
<evidence type="ECO:0008006" key="3">
    <source>
        <dbReference type="Google" id="ProtNLM"/>
    </source>
</evidence>
<evidence type="ECO:0000313" key="1">
    <source>
        <dbReference type="EMBL" id="GGY20400.1"/>
    </source>
</evidence>
<evidence type="ECO:0000313" key="2">
    <source>
        <dbReference type="Proteomes" id="UP000645257"/>
    </source>
</evidence>
<name>A0A918P454_9NEIS</name>
<dbReference type="RefSeq" id="WP_189534800.1">
    <property type="nucleotide sequence ID" value="NZ_BMYX01000014.1"/>
</dbReference>
<sequence length="107" mass="11314">MGCSVAAKGAEEATGFLGRAGNELKNAPYQKLRNEATQINGRDFSGHALDQMQNRGVMPSVVENALSTGTQFPTRAGTTGFYDAVDNVRVIVNSETGRVVTVIRGAP</sequence>
<dbReference type="Proteomes" id="UP000645257">
    <property type="component" value="Unassembled WGS sequence"/>
</dbReference>
<accession>A0A918P454</accession>